<keyword evidence="1" id="KW-0472">Membrane</keyword>
<keyword evidence="1" id="KW-1133">Transmembrane helix</keyword>
<comment type="caution">
    <text evidence="2">The sequence shown here is derived from an EMBL/GenBank/DDBJ whole genome shotgun (WGS) entry which is preliminary data.</text>
</comment>
<name>A0A5B7IJG1_PORTR</name>
<reference evidence="2 3" key="1">
    <citation type="submission" date="2019-05" db="EMBL/GenBank/DDBJ databases">
        <title>Another draft genome of Portunus trituberculatus and its Hox gene families provides insights of decapod evolution.</title>
        <authorList>
            <person name="Jeong J.-H."/>
            <person name="Song I."/>
            <person name="Kim S."/>
            <person name="Choi T."/>
            <person name="Kim D."/>
            <person name="Ryu S."/>
            <person name="Kim W."/>
        </authorList>
    </citation>
    <scope>NUCLEOTIDE SEQUENCE [LARGE SCALE GENOMIC DNA]</scope>
    <source>
        <tissue evidence="2">Muscle</tissue>
    </source>
</reference>
<keyword evidence="3" id="KW-1185">Reference proteome</keyword>
<sequence length="123" mass="12718">MVGETRMTSHLARHLMSCVSMSAIVWVGVWAMIPATYVPHDPCTSVVVQMVAPVVVHVVAPVVVHVVVPLVHSSGSEGHVERVEADVEVDGHSSTVCSSTRGSVEGATCPGCGGSAVGVCSTW</sequence>
<dbReference type="AlphaFoldDB" id="A0A5B7IJG1"/>
<dbReference type="EMBL" id="VSRR010068813">
    <property type="protein sequence ID" value="MPC85561.1"/>
    <property type="molecule type" value="Genomic_DNA"/>
</dbReference>
<organism evidence="2 3">
    <name type="scientific">Portunus trituberculatus</name>
    <name type="common">Swimming crab</name>
    <name type="synonym">Neptunus trituberculatus</name>
    <dbReference type="NCBI Taxonomy" id="210409"/>
    <lineage>
        <taxon>Eukaryota</taxon>
        <taxon>Metazoa</taxon>
        <taxon>Ecdysozoa</taxon>
        <taxon>Arthropoda</taxon>
        <taxon>Crustacea</taxon>
        <taxon>Multicrustacea</taxon>
        <taxon>Malacostraca</taxon>
        <taxon>Eumalacostraca</taxon>
        <taxon>Eucarida</taxon>
        <taxon>Decapoda</taxon>
        <taxon>Pleocyemata</taxon>
        <taxon>Brachyura</taxon>
        <taxon>Eubrachyura</taxon>
        <taxon>Portunoidea</taxon>
        <taxon>Portunidae</taxon>
        <taxon>Portuninae</taxon>
        <taxon>Portunus</taxon>
    </lineage>
</organism>
<protein>
    <submittedName>
        <fullName evidence="2">Uncharacterized protein</fullName>
    </submittedName>
</protein>
<feature type="transmembrane region" description="Helical" evidence="1">
    <location>
        <begin position="12"/>
        <end position="33"/>
    </location>
</feature>
<accession>A0A5B7IJG1</accession>
<dbReference type="Proteomes" id="UP000324222">
    <property type="component" value="Unassembled WGS sequence"/>
</dbReference>
<feature type="transmembrane region" description="Helical" evidence="1">
    <location>
        <begin position="45"/>
        <end position="68"/>
    </location>
</feature>
<keyword evidence="1" id="KW-0812">Transmembrane</keyword>
<proteinExistence type="predicted"/>
<evidence type="ECO:0000256" key="1">
    <source>
        <dbReference type="SAM" id="Phobius"/>
    </source>
</evidence>
<gene>
    <name evidence="2" type="ORF">E2C01_080341</name>
</gene>
<evidence type="ECO:0000313" key="3">
    <source>
        <dbReference type="Proteomes" id="UP000324222"/>
    </source>
</evidence>
<evidence type="ECO:0000313" key="2">
    <source>
        <dbReference type="EMBL" id="MPC85561.1"/>
    </source>
</evidence>